<keyword evidence="6" id="KW-1185">Reference proteome</keyword>
<evidence type="ECO:0000313" key="6">
    <source>
        <dbReference type="Proteomes" id="UP000714380"/>
    </source>
</evidence>
<comment type="caution">
    <text evidence="5">The sequence shown here is derived from an EMBL/GenBank/DDBJ whole genome shotgun (WGS) entry which is preliminary data.</text>
</comment>
<keyword evidence="3" id="KW-0998">Cell outer membrane</keyword>
<organism evidence="5 6">
    <name type="scientific">Thalassolituus marinus</name>
    <dbReference type="NCBI Taxonomy" id="671053"/>
    <lineage>
        <taxon>Bacteria</taxon>
        <taxon>Pseudomonadati</taxon>
        <taxon>Pseudomonadota</taxon>
        <taxon>Gammaproteobacteria</taxon>
        <taxon>Oceanospirillales</taxon>
        <taxon>Oceanospirillaceae</taxon>
        <taxon>Thalassolituus</taxon>
    </lineage>
</organism>
<evidence type="ECO:0000313" key="5">
    <source>
        <dbReference type="EMBL" id="MCA6063661.1"/>
    </source>
</evidence>
<gene>
    <name evidence="5" type="ORF">I9W95_08570</name>
</gene>
<evidence type="ECO:0000256" key="3">
    <source>
        <dbReference type="ARBA" id="ARBA00023237"/>
    </source>
</evidence>
<dbReference type="EMBL" id="JAEDAH010000042">
    <property type="protein sequence ID" value="MCA6063661.1"/>
    <property type="molecule type" value="Genomic_DNA"/>
</dbReference>
<feature type="signal peptide" evidence="4">
    <location>
        <begin position="1"/>
        <end position="27"/>
    </location>
</feature>
<evidence type="ECO:0000256" key="2">
    <source>
        <dbReference type="ARBA" id="ARBA00023136"/>
    </source>
</evidence>
<evidence type="ECO:0000256" key="4">
    <source>
        <dbReference type="SAM" id="SignalP"/>
    </source>
</evidence>
<feature type="chain" id="PRO_5045524255" description="TonB-dependent receptor plug domain-containing protein" evidence="4">
    <location>
        <begin position="28"/>
        <end position="826"/>
    </location>
</feature>
<dbReference type="Gene3D" id="2.40.170.20">
    <property type="entry name" value="TonB-dependent receptor, beta-barrel domain"/>
    <property type="match status" value="1"/>
</dbReference>
<dbReference type="Proteomes" id="UP000714380">
    <property type="component" value="Unassembled WGS sequence"/>
</dbReference>
<protein>
    <recommendedName>
        <fullName evidence="7">TonB-dependent receptor plug domain-containing protein</fullName>
    </recommendedName>
</protein>
<reference evidence="5 6" key="1">
    <citation type="submission" date="2020-12" db="EMBL/GenBank/DDBJ databases">
        <title>Novel Thalassolituus-related marine hydrocarbonoclastic bacteria mediated algae-derived hydrocarbons mineralization in twilight zone of the northern South China Sea.</title>
        <authorList>
            <person name="Dong C."/>
        </authorList>
    </citation>
    <scope>NUCLEOTIDE SEQUENCE [LARGE SCALE GENOMIC DNA]</scope>
    <source>
        <strain evidence="5 6">IMCC1826</strain>
    </source>
</reference>
<name>A0ABS7ZTE0_9GAMM</name>
<keyword evidence="4" id="KW-0732">Signal</keyword>
<dbReference type="SUPFAM" id="SSF56935">
    <property type="entry name" value="Porins"/>
    <property type="match status" value="1"/>
</dbReference>
<evidence type="ECO:0000256" key="1">
    <source>
        <dbReference type="ARBA" id="ARBA00004442"/>
    </source>
</evidence>
<sequence>MSDHLFMVARNSRASALLFVVATSAIATTTRADDTLAVLPVTQVSTSATPSTRTDMQDSSGKITLDNRAVKDWSDSTGLLTDMLDTLPNVQFSDDADSEEALTSLKPQSISISGGRFYENNFSLNGLSINSLIDPAGAGNAESGINDISGHEMAIFVDTSQLESVAVYHSNVPAEYGRFTGGVVDATLRLPAQTSQSNISYYTTRPAWVNFHIITNGNDEDDPNYSAPEDPQYSRMRFTASHERGLNDRHSARINMNYSRVRSPFVSLAQTEYSTTESASLTLTHGYQYDQLNVVSFIQTSPYRTQTSVANTLNSNYQLNSGGTLLGSTWTLQQENATHTLKLSANYSENSRSAPDHYFNWLNSNSRSWGLEAGLGSSKEGGFGSLDKYQSGYALMWKSEFASALPLISAWRTGADWQYNQTGFNRPDDTYIYKSPLYNTQVQCVNQTLDCVQREQYFTARQIYPADKVSVGLNQLALFSEVDFDFNRARLTLGARADHDDFLDNLNIAFRSRASIDISADKHWVVHTGFNRYYGGPLLTYRLRMASEPYYQEYRSTTQNIVNDWEYDSETGSYRYIANDLETPYSDEKTLSINGLVFSGVMRIEWLARDGHDEFSREETGVQPDGYNYYRLNNDGFSHYRSIALSWDTQYDDYRFGFNITRSRTESSNASYDDDADAAVSADYVWYKGQRRTLSDIIQLREDYARPVIATLYGAFDVTSALSVSSKGRFKSAYTTVAESSSSGYSTTVTENGVTRREYLDGYADTTISASFMLDTTLRWKPLKSDQLVVVAEITNLFDRRTYTVGDSSDGIEVGRKIWLGVESTF</sequence>
<proteinExistence type="predicted"/>
<evidence type="ECO:0008006" key="7">
    <source>
        <dbReference type="Google" id="ProtNLM"/>
    </source>
</evidence>
<dbReference type="InterPro" id="IPR036942">
    <property type="entry name" value="Beta-barrel_TonB_sf"/>
</dbReference>
<dbReference type="RefSeq" id="WP_225673867.1">
    <property type="nucleotide sequence ID" value="NZ_JAEDAH010000042.1"/>
</dbReference>
<comment type="subcellular location">
    <subcellularLocation>
        <location evidence="1">Cell outer membrane</location>
    </subcellularLocation>
</comment>
<keyword evidence="2" id="KW-0472">Membrane</keyword>
<accession>A0ABS7ZTE0</accession>